<feature type="transmembrane region" description="Helical" evidence="2">
    <location>
        <begin position="56"/>
        <end position="78"/>
    </location>
</feature>
<comment type="caution">
    <text evidence="4">The sequence shown here is derived from an EMBL/GenBank/DDBJ whole genome shotgun (WGS) entry which is preliminary data.</text>
</comment>
<keyword evidence="5" id="KW-1185">Reference proteome</keyword>
<protein>
    <recommendedName>
        <fullName evidence="3">DUF6534 domain-containing protein</fullName>
    </recommendedName>
</protein>
<evidence type="ECO:0000259" key="3">
    <source>
        <dbReference type="Pfam" id="PF20152"/>
    </source>
</evidence>
<feature type="transmembrane region" description="Helical" evidence="2">
    <location>
        <begin position="21"/>
        <end position="44"/>
    </location>
</feature>
<organism evidence="4 5">
    <name type="scientific">Agrocybe pediades</name>
    <dbReference type="NCBI Taxonomy" id="84607"/>
    <lineage>
        <taxon>Eukaryota</taxon>
        <taxon>Fungi</taxon>
        <taxon>Dikarya</taxon>
        <taxon>Basidiomycota</taxon>
        <taxon>Agaricomycotina</taxon>
        <taxon>Agaricomycetes</taxon>
        <taxon>Agaricomycetidae</taxon>
        <taxon>Agaricales</taxon>
        <taxon>Agaricineae</taxon>
        <taxon>Strophariaceae</taxon>
        <taxon>Agrocybe</taxon>
    </lineage>
</organism>
<evidence type="ECO:0000313" key="5">
    <source>
        <dbReference type="Proteomes" id="UP000521872"/>
    </source>
</evidence>
<sequence length="224" mass="24160">MPPPLILEKTSATRQSEFAGVAGAVLVASLTSACLYGFTLLLVLQYFKSHAKRDPWHLKLTVGILCILATLVTVFLSFQVYDMFITQHADITLPNEIKLTDSLVNKLILYAINRAVATSICAMISTALYYNGSSGSYYFLIPVLAITYLYVISAVSVLTSREGLRKEAERTIELSDLSDTTFRPDTVLISGEADKHELTVGAPGTASQATGSGTSSEIDPNSAP</sequence>
<proteinExistence type="predicted"/>
<evidence type="ECO:0000256" key="1">
    <source>
        <dbReference type="SAM" id="MobiDB-lite"/>
    </source>
</evidence>
<gene>
    <name evidence="4" type="ORF">D9613_004651</name>
</gene>
<feature type="transmembrane region" description="Helical" evidence="2">
    <location>
        <begin position="107"/>
        <end position="130"/>
    </location>
</feature>
<dbReference type="InterPro" id="IPR045339">
    <property type="entry name" value="DUF6534"/>
</dbReference>
<feature type="region of interest" description="Disordered" evidence="1">
    <location>
        <begin position="194"/>
        <end position="224"/>
    </location>
</feature>
<name>A0A8H4VR91_9AGAR</name>
<keyword evidence="2" id="KW-0812">Transmembrane</keyword>
<keyword evidence="2" id="KW-0472">Membrane</keyword>
<dbReference type="AlphaFoldDB" id="A0A8H4VR91"/>
<dbReference type="PANTHER" id="PTHR40465:SF1">
    <property type="entry name" value="DUF6534 DOMAIN-CONTAINING PROTEIN"/>
    <property type="match status" value="1"/>
</dbReference>
<keyword evidence="2" id="KW-1133">Transmembrane helix</keyword>
<dbReference type="Proteomes" id="UP000521872">
    <property type="component" value="Unassembled WGS sequence"/>
</dbReference>
<reference evidence="4 5" key="1">
    <citation type="submission" date="2019-12" db="EMBL/GenBank/DDBJ databases">
        <authorList>
            <person name="Floudas D."/>
            <person name="Bentzer J."/>
            <person name="Ahren D."/>
            <person name="Johansson T."/>
            <person name="Persson P."/>
            <person name="Tunlid A."/>
        </authorList>
    </citation>
    <scope>NUCLEOTIDE SEQUENCE [LARGE SCALE GENOMIC DNA]</scope>
    <source>
        <strain evidence="4 5">CBS 102.39</strain>
    </source>
</reference>
<evidence type="ECO:0000256" key="2">
    <source>
        <dbReference type="SAM" id="Phobius"/>
    </source>
</evidence>
<feature type="domain" description="DUF6534" evidence="3">
    <location>
        <begin position="99"/>
        <end position="162"/>
    </location>
</feature>
<evidence type="ECO:0000313" key="4">
    <source>
        <dbReference type="EMBL" id="KAF4619468.1"/>
    </source>
</evidence>
<dbReference type="Pfam" id="PF20152">
    <property type="entry name" value="DUF6534"/>
    <property type="match status" value="1"/>
</dbReference>
<dbReference type="EMBL" id="JAACJL010000016">
    <property type="protein sequence ID" value="KAF4619468.1"/>
    <property type="molecule type" value="Genomic_DNA"/>
</dbReference>
<feature type="compositionally biased region" description="Low complexity" evidence="1">
    <location>
        <begin position="201"/>
        <end position="216"/>
    </location>
</feature>
<feature type="transmembrane region" description="Helical" evidence="2">
    <location>
        <begin position="136"/>
        <end position="158"/>
    </location>
</feature>
<accession>A0A8H4VR91</accession>
<dbReference type="PANTHER" id="PTHR40465">
    <property type="entry name" value="CHROMOSOME 1, WHOLE GENOME SHOTGUN SEQUENCE"/>
    <property type="match status" value="1"/>
</dbReference>